<proteinExistence type="predicted"/>
<organism evidence="2 3">
    <name type="scientific">Parapedobacter koreensis</name>
    <dbReference type="NCBI Taxonomy" id="332977"/>
    <lineage>
        <taxon>Bacteria</taxon>
        <taxon>Pseudomonadati</taxon>
        <taxon>Bacteroidota</taxon>
        <taxon>Sphingobacteriia</taxon>
        <taxon>Sphingobacteriales</taxon>
        <taxon>Sphingobacteriaceae</taxon>
        <taxon>Parapedobacter</taxon>
    </lineage>
</organism>
<dbReference type="InterPro" id="IPR014966">
    <property type="entry name" value="FRG-dom"/>
</dbReference>
<evidence type="ECO:0000313" key="3">
    <source>
        <dbReference type="Proteomes" id="UP000198916"/>
    </source>
</evidence>
<reference evidence="3" key="1">
    <citation type="submission" date="2016-10" db="EMBL/GenBank/DDBJ databases">
        <authorList>
            <person name="Varghese N."/>
            <person name="Submissions S."/>
        </authorList>
    </citation>
    <scope>NUCLEOTIDE SEQUENCE [LARGE SCALE GENOMIC DNA]</scope>
    <source>
        <strain evidence="3">Jip14</strain>
    </source>
</reference>
<sequence>MEKEINSLVDYMLFIKALKQKYQVESMTRSFLYRGQATDTPLIPKILRLVPRNGDLLAIEQALLGEFKRANPLLIDPFQVKNDWDYLTLGQHYGLPTRFLDWTDNALAALWFATSSALAEERSGLYAVVWVFIAETGDFLPNTGDQHPFDVSESKLFRPRIIKQRINNQSGVFSVYSTEALKRKQRFEEMADYRAKMIKIKVPEAAVETMVDDLHSLGIDAFSIFPELEGLCAYLQWKFFNN</sequence>
<dbReference type="AlphaFoldDB" id="A0A1H7NZ03"/>
<gene>
    <name evidence="2" type="ORF">SAMN05421740_104153</name>
</gene>
<keyword evidence="3" id="KW-1185">Reference proteome</keyword>
<feature type="domain" description="FRG" evidence="1">
    <location>
        <begin position="27"/>
        <end position="130"/>
    </location>
</feature>
<dbReference type="OrthoDB" id="9816036at2"/>
<evidence type="ECO:0000313" key="2">
    <source>
        <dbReference type="EMBL" id="SEL28771.1"/>
    </source>
</evidence>
<evidence type="ECO:0000259" key="1">
    <source>
        <dbReference type="SMART" id="SM00901"/>
    </source>
</evidence>
<dbReference type="RefSeq" id="WP_143053872.1">
    <property type="nucleotide sequence ID" value="NZ_FNZR01000004.1"/>
</dbReference>
<dbReference type="SMART" id="SM00901">
    <property type="entry name" value="FRG"/>
    <property type="match status" value="1"/>
</dbReference>
<accession>A0A1H7NZ03</accession>
<protein>
    <submittedName>
        <fullName evidence="2">FRG domain-containing protein</fullName>
    </submittedName>
</protein>
<dbReference type="Pfam" id="PF08867">
    <property type="entry name" value="FRG"/>
    <property type="match status" value="1"/>
</dbReference>
<dbReference type="EMBL" id="FNZR01000004">
    <property type="protein sequence ID" value="SEL28771.1"/>
    <property type="molecule type" value="Genomic_DNA"/>
</dbReference>
<name>A0A1H7NZ03_9SPHI</name>
<dbReference type="Proteomes" id="UP000198916">
    <property type="component" value="Unassembled WGS sequence"/>
</dbReference>
<dbReference type="STRING" id="332977.SAMN05421740_104153"/>